<evidence type="ECO:0008006" key="4">
    <source>
        <dbReference type="Google" id="ProtNLM"/>
    </source>
</evidence>
<dbReference type="PANTHER" id="PTHR21052">
    <property type="entry name" value="SPERMATOGENESIS ASSOCIATED 11-RELATED"/>
    <property type="match status" value="1"/>
</dbReference>
<proteinExistence type="predicted"/>
<sequence>MSKPVRPFHVSAVTGSVSTTTATLATAKPKPLTLHSSSPYLRPHHHPTSLSAGNDNTSVPADSDFYFWPNFFDEAECKILLEMALWKLDRVDSSIKRRRNRQIAKRSSGLSSSGAGECEEKEGGTGGRMEGLQGLFNKDYGFEEGHYDSVIHKYRETLLSSLPSLSSSSTAEPNLSATLSRLYSLLLNREQHGSDSDNGISSLSPDSIPASSSSPQLDTIPPPGTITHLLHLSPEGEILPHVDNLQASGSVICGVSLGAERTLRLRQKGDGTADETGGDEGVLGWGWDVRLPSGSVYMQK</sequence>
<dbReference type="GO" id="GO:0016706">
    <property type="term" value="F:2-oxoglutarate-dependent dioxygenase activity"/>
    <property type="evidence" value="ECO:0007669"/>
    <property type="project" value="TreeGrafter"/>
</dbReference>
<name>A0A1B9GQH2_9TREE</name>
<dbReference type="InterPro" id="IPR032870">
    <property type="entry name" value="ALKBH7-like"/>
</dbReference>
<dbReference type="OrthoDB" id="28127at2759"/>
<accession>A0A1B9GQH2</accession>
<dbReference type="EMBL" id="KV700126">
    <property type="protein sequence ID" value="OCF33238.1"/>
    <property type="molecule type" value="Genomic_DNA"/>
</dbReference>
<dbReference type="Proteomes" id="UP000092666">
    <property type="component" value="Unassembled WGS sequence"/>
</dbReference>
<dbReference type="STRING" id="1296120.A0A1B9GQH2"/>
<feature type="region of interest" description="Disordered" evidence="1">
    <location>
        <begin position="97"/>
        <end position="132"/>
    </location>
</feature>
<dbReference type="GO" id="GO:0005759">
    <property type="term" value="C:mitochondrial matrix"/>
    <property type="evidence" value="ECO:0007669"/>
    <property type="project" value="TreeGrafter"/>
</dbReference>
<reference evidence="2 3" key="1">
    <citation type="submission" date="2013-07" db="EMBL/GenBank/DDBJ databases">
        <title>The Genome Sequence of Cryptococcus heveanensis BCC8398.</title>
        <authorList>
            <consortium name="The Broad Institute Genome Sequencing Platform"/>
            <person name="Cuomo C."/>
            <person name="Litvintseva A."/>
            <person name="Chen Y."/>
            <person name="Heitman J."/>
            <person name="Sun S."/>
            <person name="Springer D."/>
            <person name="Dromer F."/>
            <person name="Young S.K."/>
            <person name="Zeng Q."/>
            <person name="Gargeya S."/>
            <person name="Fitzgerald M."/>
            <person name="Abouelleil A."/>
            <person name="Alvarado L."/>
            <person name="Berlin A.M."/>
            <person name="Chapman S.B."/>
            <person name="Dewar J."/>
            <person name="Goldberg J."/>
            <person name="Griggs A."/>
            <person name="Gujja S."/>
            <person name="Hansen M."/>
            <person name="Howarth C."/>
            <person name="Imamovic A."/>
            <person name="Larimer J."/>
            <person name="McCowan C."/>
            <person name="Murphy C."/>
            <person name="Pearson M."/>
            <person name="Priest M."/>
            <person name="Roberts A."/>
            <person name="Saif S."/>
            <person name="Shea T."/>
            <person name="Sykes S."/>
            <person name="Wortman J."/>
            <person name="Nusbaum C."/>
            <person name="Birren B."/>
        </authorList>
    </citation>
    <scope>NUCLEOTIDE SEQUENCE [LARGE SCALE GENOMIC DNA]</scope>
    <source>
        <strain evidence="2 3">BCC8398</strain>
    </source>
</reference>
<feature type="compositionally biased region" description="Low complexity" evidence="1">
    <location>
        <begin position="201"/>
        <end position="215"/>
    </location>
</feature>
<dbReference type="GO" id="GO:0006631">
    <property type="term" value="P:fatty acid metabolic process"/>
    <property type="evidence" value="ECO:0007669"/>
    <property type="project" value="TreeGrafter"/>
</dbReference>
<evidence type="ECO:0000256" key="1">
    <source>
        <dbReference type="SAM" id="MobiDB-lite"/>
    </source>
</evidence>
<keyword evidence="3" id="KW-1185">Reference proteome</keyword>
<organism evidence="2 3">
    <name type="scientific">Kwoniella heveanensis BCC8398</name>
    <dbReference type="NCBI Taxonomy" id="1296120"/>
    <lineage>
        <taxon>Eukaryota</taxon>
        <taxon>Fungi</taxon>
        <taxon>Dikarya</taxon>
        <taxon>Basidiomycota</taxon>
        <taxon>Agaricomycotina</taxon>
        <taxon>Tremellomycetes</taxon>
        <taxon>Tremellales</taxon>
        <taxon>Cryptococcaceae</taxon>
        <taxon>Kwoniella</taxon>
    </lineage>
</organism>
<protein>
    <recommendedName>
        <fullName evidence="4">Alpha-ketoglutarate-dependent dioxygenase AlkB-like domain-containing protein</fullName>
    </recommendedName>
</protein>
<dbReference type="InterPro" id="IPR037151">
    <property type="entry name" value="AlkB-like_sf"/>
</dbReference>
<evidence type="ECO:0000313" key="2">
    <source>
        <dbReference type="EMBL" id="OCF33238.1"/>
    </source>
</evidence>
<dbReference type="PANTHER" id="PTHR21052:SF0">
    <property type="entry name" value="ALPHA-KETOGLUTARATE-DEPENDENT DIOXYGENASE ALKB HOMOLOG 7, MITOCHONDRIAL"/>
    <property type="match status" value="1"/>
</dbReference>
<feature type="region of interest" description="Disordered" evidence="1">
    <location>
        <begin position="27"/>
        <end position="55"/>
    </location>
</feature>
<gene>
    <name evidence="2" type="ORF">I316_04979</name>
</gene>
<feature type="region of interest" description="Disordered" evidence="1">
    <location>
        <begin position="193"/>
        <end position="225"/>
    </location>
</feature>
<dbReference type="GO" id="GO:0006974">
    <property type="term" value="P:DNA damage response"/>
    <property type="evidence" value="ECO:0007669"/>
    <property type="project" value="InterPro"/>
</dbReference>
<evidence type="ECO:0000313" key="3">
    <source>
        <dbReference type="Proteomes" id="UP000092666"/>
    </source>
</evidence>
<dbReference type="Gene3D" id="2.60.120.590">
    <property type="entry name" value="Alpha-ketoglutarate-dependent dioxygenase AlkB-like"/>
    <property type="match status" value="1"/>
</dbReference>
<dbReference type="AlphaFoldDB" id="A0A1B9GQH2"/>
<dbReference type="SUPFAM" id="SSF51197">
    <property type="entry name" value="Clavaminate synthase-like"/>
    <property type="match status" value="1"/>
</dbReference>
<reference evidence="3" key="2">
    <citation type="submission" date="2013-12" db="EMBL/GenBank/DDBJ databases">
        <title>Evolution of pathogenesis and genome organization in the Tremellales.</title>
        <authorList>
            <person name="Cuomo C."/>
            <person name="Litvintseva A."/>
            <person name="Heitman J."/>
            <person name="Chen Y."/>
            <person name="Sun S."/>
            <person name="Springer D."/>
            <person name="Dromer F."/>
            <person name="Young S."/>
            <person name="Zeng Q."/>
            <person name="Chapman S."/>
            <person name="Gujja S."/>
            <person name="Saif S."/>
            <person name="Birren B."/>
        </authorList>
    </citation>
    <scope>NUCLEOTIDE SEQUENCE [LARGE SCALE GENOMIC DNA]</scope>
    <source>
        <strain evidence="3">BCC8398</strain>
    </source>
</reference>